<accession>A0A5S9MJ46</accession>
<dbReference type="AlphaFoldDB" id="A0A5S9MJ46"/>
<dbReference type="SUPFAM" id="SSF51735">
    <property type="entry name" value="NAD(P)-binding Rossmann-fold domains"/>
    <property type="match status" value="1"/>
</dbReference>
<evidence type="ECO:0000313" key="2">
    <source>
        <dbReference type="EMBL" id="BBP91636.1"/>
    </source>
</evidence>
<dbReference type="Gene3D" id="3.40.50.720">
    <property type="entry name" value="NAD(P)-binding Rossmann-like Domain"/>
    <property type="match status" value="1"/>
</dbReference>
<dbReference type="EMBL" id="AP021906">
    <property type="protein sequence ID" value="BBP91636.1"/>
    <property type="molecule type" value="Genomic_DNA"/>
</dbReference>
<dbReference type="InterPro" id="IPR012302">
    <property type="entry name" value="Malic_NAD-bd"/>
</dbReference>
<dbReference type="Proteomes" id="UP000464658">
    <property type="component" value="Chromosome"/>
</dbReference>
<name>A0A5S9MJ46_BACIA</name>
<organism evidence="2 3">
    <name type="scientific">Bacillus safensis</name>
    <dbReference type="NCBI Taxonomy" id="561879"/>
    <lineage>
        <taxon>Bacteria</taxon>
        <taxon>Bacillati</taxon>
        <taxon>Bacillota</taxon>
        <taxon>Bacilli</taxon>
        <taxon>Bacillales</taxon>
        <taxon>Bacillaceae</taxon>
        <taxon>Bacillus</taxon>
    </lineage>
</organism>
<proteinExistence type="predicted"/>
<sequence>MTDSMFVASAEAIASMVNVGKPGAAMLPSVDQLRTVSATVAVRVAQAAIDEGIAEETPDDLIQAVQDAMWHPVYKKNQSHIKKSFARIRLCEAFLIKQQNQ</sequence>
<gene>
    <name evidence="2" type="ORF">BsIDN1_52540</name>
</gene>
<evidence type="ECO:0000313" key="3">
    <source>
        <dbReference type="Proteomes" id="UP000464658"/>
    </source>
</evidence>
<dbReference type="GO" id="GO:0051287">
    <property type="term" value="F:NAD binding"/>
    <property type="evidence" value="ECO:0007669"/>
    <property type="project" value="InterPro"/>
</dbReference>
<reference evidence="2 3" key="1">
    <citation type="submission" date="2019-12" db="EMBL/GenBank/DDBJ databases">
        <title>Full genome sequence of a Bacillus safensis strain isolated from commercially available natto in Indonesia.</title>
        <authorList>
            <person name="Yoshida M."/>
            <person name="Uomi M."/>
            <person name="Waturangi D."/>
            <person name="Ekaputri J.J."/>
            <person name="Setiamarga D.H.E."/>
        </authorList>
    </citation>
    <scope>NUCLEOTIDE SEQUENCE [LARGE SCALE GENOMIC DNA]</scope>
    <source>
        <strain evidence="2 3">IDN1</strain>
    </source>
</reference>
<dbReference type="InterPro" id="IPR036291">
    <property type="entry name" value="NAD(P)-bd_dom_sf"/>
</dbReference>
<protein>
    <recommendedName>
        <fullName evidence="1">Malic enzyme NAD-binding domain-containing protein</fullName>
    </recommendedName>
</protein>
<dbReference type="Pfam" id="PF03949">
    <property type="entry name" value="Malic_M"/>
    <property type="match status" value="1"/>
</dbReference>
<feature type="domain" description="Malic enzyme NAD-binding" evidence="1">
    <location>
        <begin position="1"/>
        <end position="49"/>
    </location>
</feature>
<evidence type="ECO:0000259" key="1">
    <source>
        <dbReference type="Pfam" id="PF03949"/>
    </source>
</evidence>